<evidence type="ECO:0000313" key="2">
    <source>
        <dbReference type="EMBL" id="MFB9070404.1"/>
    </source>
</evidence>
<organism evidence="2 3">
    <name type="scientific">Citricoccus parietis</name>
    <dbReference type="NCBI Taxonomy" id="592307"/>
    <lineage>
        <taxon>Bacteria</taxon>
        <taxon>Bacillati</taxon>
        <taxon>Actinomycetota</taxon>
        <taxon>Actinomycetes</taxon>
        <taxon>Micrococcales</taxon>
        <taxon>Micrococcaceae</taxon>
        <taxon>Citricoccus</taxon>
    </lineage>
</organism>
<protein>
    <submittedName>
        <fullName evidence="2">Uncharacterized protein</fullName>
    </submittedName>
</protein>
<feature type="compositionally biased region" description="Polar residues" evidence="1">
    <location>
        <begin position="1"/>
        <end position="16"/>
    </location>
</feature>
<evidence type="ECO:0000313" key="3">
    <source>
        <dbReference type="Proteomes" id="UP001589575"/>
    </source>
</evidence>
<reference evidence="2 3" key="1">
    <citation type="submission" date="2024-09" db="EMBL/GenBank/DDBJ databases">
        <authorList>
            <person name="Sun Q."/>
            <person name="Mori K."/>
        </authorList>
    </citation>
    <scope>NUCLEOTIDE SEQUENCE [LARGE SCALE GENOMIC DNA]</scope>
    <source>
        <strain evidence="2 3">CCM 7609</strain>
    </source>
</reference>
<dbReference type="EMBL" id="JBHMFI010000001">
    <property type="protein sequence ID" value="MFB9070404.1"/>
    <property type="molecule type" value="Genomic_DNA"/>
</dbReference>
<feature type="region of interest" description="Disordered" evidence="1">
    <location>
        <begin position="1"/>
        <end position="25"/>
    </location>
</feature>
<evidence type="ECO:0000256" key="1">
    <source>
        <dbReference type="SAM" id="MobiDB-lite"/>
    </source>
</evidence>
<sequence length="79" mass="8304">MPETSLTSTAPSSDSTSRCRRTAAAVRLSSSPTRAALTGPWVRTTCSTRSRVLSRCPSTGPAAGTSSWLVEYTTLSLPN</sequence>
<proteinExistence type="predicted"/>
<comment type="caution">
    <text evidence="2">The sequence shown here is derived from an EMBL/GenBank/DDBJ whole genome shotgun (WGS) entry which is preliminary data.</text>
</comment>
<keyword evidence="3" id="KW-1185">Reference proteome</keyword>
<name>A0ABV5FUR0_9MICC</name>
<dbReference type="Proteomes" id="UP001589575">
    <property type="component" value="Unassembled WGS sequence"/>
</dbReference>
<accession>A0ABV5FUR0</accession>
<gene>
    <name evidence="2" type="ORF">ACFFX0_04050</name>
</gene>